<accession>A0A9X4RIH5</accession>
<name>A0A9X4RIH5_9CYAN</name>
<evidence type="ECO:0000313" key="2">
    <source>
        <dbReference type="EMBL" id="MDG3495646.1"/>
    </source>
</evidence>
<proteinExistence type="predicted"/>
<keyword evidence="1" id="KW-0812">Transmembrane</keyword>
<evidence type="ECO:0000256" key="1">
    <source>
        <dbReference type="SAM" id="Phobius"/>
    </source>
</evidence>
<keyword evidence="3" id="KW-1185">Reference proteome</keyword>
<sequence length="178" mass="19722">MLQWIFATAISYAVGGKISAFVTDYIPGNLGIILSFLVMSMAIALAQWLVLRKRILGMGWLWATLVGGTLGGVFSSWASFWLAVTYGDAVDLLAVYACLRGLSIGFAQWMILKHSFRRSGWWVVGTTFSWYLSVMIGSQLMQILGYFLTLLVGAIYGLLTGSVLLLFFRQKFMSCQEG</sequence>
<dbReference type="AlphaFoldDB" id="A0A9X4RIH5"/>
<reference evidence="2" key="1">
    <citation type="submission" date="2019-05" db="EMBL/GenBank/DDBJ databases">
        <title>Whole genome sequencing of Pseudanabaena catenata USMAC16.</title>
        <authorList>
            <person name="Khan Z."/>
            <person name="Omar W.M."/>
            <person name="Convey P."/>
            <person name="Merican F."/>
            <person name="Najimudin N."/>
        </authorList>
    </citation>
    <scope>NUCLEOTIDE SEQUENCE</scope>
    <source>
        <strain evidence="2">USMAC16</strain>
    </source>
</reference>
<protein>
    <submittedName>
        <fullName evidence="2">Uncharacterized protein</fullName>
    </submittedName>
</protein>
<dbReference type="Proteomes" id="UP001152872">
    <property type="component" value="Unassembled WGS sequence"/>
</dbReference>
<feature type="transmembrane region" description="Helical" evidence="1">
    <location>
        <begin position="60"/>
        <end position="81"/>
    </location>
</feature>
<feature type="transmembrane region" description="Helical" evidence="1">
    <location>
        <begin position="119"/>
        <end position="137"/>
    </location>
</feature>
<feature type="transmembrane region" description="Helical" evidence="1">
    <location>
        <begin position="30"/>
        <end position="51"/>
    </location>
</feature>
<gene>
    <name evidence="2" type="ORF">FEV09_13900</name>
</gene>
<dbReference type="RefSeq" id="WP_009627780.1">
    <property type="nucleotide sequence ID" value="NZ_VBTY01000114.1"/>
</dbReference>
<comment type="caution">
    <text evidence="2">The sequence shown here is derived from an EMBL/GenBank/DDBJ whole genome shotgun (WGS) entry which is preliminary data.</text>
</comment>
<feature type="transmembrane region" description="Helical" evidence="1">
    <location>
        <begin position="93"/>
        <end position="112"/>
    </location>
</feature>
<feature type="transmembrane region" description="Helical" evidence="1">
    <location>
        <begin position="143"/>
        <end position="168"/>
    </location>
</feature>
<organism evidence="2 3">
    <name type="scientific">Pseudanabaena catenata USMAC16</name>
    <dbReference type="NCBI Taxonomy" id="1855837"/>
    <lineage>
        <taxon>Bacteria</taxon>
        <taxon>Bacillati</taxon>
        <taxon>Cyanobacteriota</taxon>
        <taxon>Cyanophyceae</taxon>
        <taxon>Pseudanabaenales</taxon>
        <taxon>Pseudanabaenaceae</taxon>
        <taxon>Pseudanabaena</taxon>
    </lineage>
</organism>
<keyword evidence="1" id="KW-1133">Transmembrane helix</keyword>
<dbReference type="EMBL" id="VBTY01000114">
    <property type="protein sequence ID" value="MDG3495646.1"/>
    <property type="molecule type" value="Genomic_DNA"/>
</dbReference>
<evidence type="ECO:0000313" key="3">
    <source>
        <dbReference type="Proteomes" id="UP001152872"/>
    </source>
</evidence>
<keyword evidence="1" id="KW-0472">Membrane</keyword>